<accession>Q4N9N9</accession>
<dbReference type="EMBL" id="AAGK01000001">
    <property type="protein sequence ID" value="EAN33319.1"/>
    <property type="molecule type" value="Genomic_DNA"/>
</dbReference>
<dbReference type="Proteomes" id="UP000001949">
    <property type="component" value="Unassembled WGS sequence"/>
</dbReference>
<protein>
    <submittedName>
        <fullName evidence="1">Uncharacterized protein</fullName>
    </submittedName>
</protein>
<evidence type="ECO:0000313" key="2">
    <source>
        <dbReference type="Proteomes" id="UP000001949"/>
    </source>
</evidence>
<reference evidence="1 2" key="1">
    <citation type="journal article" date="2005" name="Science">
        <title>Genome sequence of Theileria parva, a bovine pathogen that transforms lymphocytes.</title>
        <authorList>
            <person name="Gardner M.J."/>
            <person name="Bishop R."/>
            <person name="Shah T."/>
            <person name="de Villiers E.P."/>
            <person name="Carlton J.M."/>
            <person name="Hall N."/>
            <person name="Ren Q."/>
            <person name="Paulsen I.T."/>
            <person name="Pain A."/>
            <person name="Berriman M."/>
            <person name="Wilson R.J.M."/>
            <person name="Sato S."/>
            <person name="Ralph S.A."/>
            <person name="Mann D.J."/>
            <person name="Xiong Z."/>
            <person name="Shallom S.J."/>
            <person name="Weidman J."/>
            <person name="Jiang L."/>
            <person name="Lynn J."/>
            <person name="Weaver B."/>
            <person name="Shoaibi A."/>
            <person name="Domingo A.R."/>
            <person name="Wasawo D."/>
            <person name="Crabtree J."/>
            <person name="Wortman J.R."/>
            <person name="Haas B."/>
            <person name="Angiuoli S.V."/>
            <person name="Creasy T.H."/>
            <person name="Lu C."/>
            <person name="Suh B."/>
            <person name="Silva J.C."/>
            <person name="Utterback T.R."/>
            <person name="Feldblyum T.V."/>
            <person name="Pertea M."/>
            <person name="Allen J."/>
            <person name="Nierman W.C."/>
            <person name="Taracha E.L.N."/>
            <person name="Salzberg S.L."/>
            <person name="White O.R."/>
            <person name="Fitzhugh H.A."/>
            <person name="Morzaria S."/>
            <person name="Venter J.C."/>
            <person name="Fraser C.M."/>
            <person name="Nene V."/>
        </authorList>
    </citation>
    <scope>NUCLEOTIDE SEQUENCE [LARGE SCALE GENOMIC DNA]</scope>
    <source>
        <strain evidence="1 2">Muguga</strain>
    </source>
</reference>
<dbReference type="KEGG" id="tpv:TP01_0075"/>
<proteinExistence type="predicted"/>
<comment type="caution">
    <text evidence="1">The sequence shown here is derived from an EMBL/GenBank/DDBJ whole genome shotgun (WGS) entry which is preliminary data.</text>
</comment>
<name>Q4N9N9_THEPA</name>
<dbReference type="InParanoid" id="Q4N9N9"/>
<evidence type="ECO:0000313" key="1">
    <source>
        <dbReference type="EMBL" id="EAN33319.1"/>
    </source>
</evidence>
<dbReference type="VEuPathDB" id="PiroplasmaDB:TpMuguga_01g00075"/>
<dbReference type="AlphaFoldDB" id="Q4N9N9"/>
<gene>
    <name evidence="1" type="ordered locus">TP01_0075</name>
</gene>
<keyword evidence="2" id="KW-1185">Reference proteome</keyword>
<organism evidence="1 2">
    <name type="scientific">Theileria parva</name>
    <name type="common">East coast fever infection agent</name>
    <dbReference type="NCBI Taxonomy" id="5875"/>
    <lineage>
        <taxon>Eukaryota</taxon>
        <taxon>Sar</taxon>
        <taxon>Alveolata</taxon>
        <taxon>Apicomplexa</taxon>
        <taxon>Aconoidasida</taxon>
        <taxon>Piroplasmida</taxon>
        <taxon>Theileriidae</taxon>
        <taxon>Theileria</taxon>
    </lineage>
</organism>
<sequence length="59" mass="6820">MTATEGLEPEVYQSPLHKNDLVNETLEELRKQKLQSNDTTEFDLKPVVDLFTRINEITS</sequence>